<accession>A0A0K1Q8U9</accession>
<keyword evidence="3" id="KW-1185">Reference proteome</keyword>
<feature type="region of interest" description="Disordered" evidence="1">
    <location>
        <begin position="903"/>
        <end position="936"/>
    </location>
</feature>
<organism evidence="2 3">
    <name type="scientific">Labilithrix luteola</name>
    <dbReference type="NCBI Taxonomy" id="1391654"/>
    <lineage>
        <taxon>Bacteria</taxon>
        <taxon>Pseudomonadati</taxon>
        <taxon>Myxococcota</taxon>
        <taxon>Polyangia</taxon>
        <taxon>Polyangiales</taxon>
        <taxon>Labilitrichaceae</taxon>
        <taxon>Labilithrix</taxon>
    </lineage>
</organism>
<dbReference type="Proteomes" id="UP000064967">
    <property type="component" value="Chromosome"/>
</dbReference>
<feature type="compositionally biased region" description="Pro residues" evidence="1">
    <location>
        <begin position="927"/>
        <end position="936"/>
    </location>
</feature>
<dbReference type="KEGG" id="llu:AKJ09_08827"/>
<evidence type="ECO:0000256" key="1">
    <source>
        <dbReference type="SAM" id="MobiDB-lite"/>
    </source>
</evidence>
<dbReference type="RefSeq" id="WP_146653121.1">
    <property type="nucleotide sequence ID" value="NZ_CP012333.1"/>
</dbReference>
<dbReference type="PATRIC" id="fig|1391654.3.peg.8941"/>
<dbReference type="AlphaFoldDB" id="A0A0K1Q8U9"/>
<evidence type="ECO:0000313" key="3">
    <source>
        <dbReference type="Proteomes" id="UP000064967"/>
    </source>
</evidence>
<evidence type="ECO:0000313" key="2">
    <source>
        <dbReference type="EMBL" id="AKV02164.1"/>
    </source>
</evidence>
<name>A0A0K1Q8U9_9BACT</name>
<proteinExistence type="predicted"/>
<dbReference type="EMBL" id="CP012333">
    <property type="protein sequence ID" value="AKV02164.1"/>
    <property type="molecule type" value="Genomic_DNA"/>
</dbReference>
<feature type="compositionally biased region" description="Low complexity" evidence="1">
    <location>
        <begin position="915"/>
        <end position="926"/>
    </location>
</feature>
<reference evidence="2 3" key="1">
    <citation type="submission" date="2015-08" db="EMBL/GenBank/DDBJ databases">
        <authorList>
            <person name="Babu N.S."/>
            <person name="Beckwith C.J."/>
            <person name="Beseler K.G."/>
            <person name="Brison A."/>
            <person name="Carone J.V."/>
            <person name="Caskin T.P."/>
            <person name="Diamond M."/>
            <person name="Durham M.E."/>
            <person name="Foxe J.M."/>
            <person name="Go M."/>
            <person name="Henderson B.A."/>
            <person name="Jones I.B."/>
            <person name="McGettigan J.A."/>
            <person name="Micheletti S.J."/>
            <person name="Nasrallah M.E."/>
            <person name="Ortiz D."/>
            <person name="Piller C.R."/>
            <person name="Privatt S.R."/>
            <person name="Schneider S.L."/>
            <person name="Sharp S."/>
            <person name="Smith T.C."/>
            <person name="Stanton J.D."/>
            <person name="Ullery H.E."/>
            <person name="Wilson R.J."/>
            <person name="Serrano M.G."/>
            <person name="Buck G."/>
            <person name="Lee V."/>
            <person name="Wang Y."/>
            <person name="Carvalho R."/>
            <person name="Voegtly L."/>
            <person name="Shi R."/>
            <person name="Duckworth R."/>
            <person name="Johnson A."/>
            <person name="Loviza R."/>
            <person name="Walstead R."/>
            <person name="Shah Z."/>
            <person name="Kiflezghi M."/>
            <person name="Wade K."/>
            <person name="Ball S.L."/>
            <person name="Bradley K.W."/>
            <person name="Asai D.J."/>
            <person name="Bowman C.A."/>
            <person name="Russell D.A."/>
            <person name="Pope W.H."/>
            <person name="Jacobs-Sera D."/>
            <person name="Hendrix R.W."/>
            <person name="Hatfull G.F."/>
        </authorList>
    </citation>
    <scope>NUCLEOTIDE SEQUENCE [LARGE SCALE GENOMIC DNA]</scope>
    <source>
        <strain evidence="2 3">DSM 27648</strain>
    </source>
</reference>
<protein>
    <submittedName>
        <fullName evidence="2">Uncharacterized protein</fullName>
    </submittedName>
</protein>
<dbReference type="OrthoDB" id="5480176at2"/>
<dbReference type="STRING" id="1391654.AKJ09_08827"/>
<sequence>MKTWLRPLPFALLLGYGLVRLLHAPMDDNAPNRSAALCSALAHEGVTCTADDVTWVDGTNGVLGALGSGGGRALVRGRVRAEEPAGGAPSSPEARAAAEAASSDALDLYDVTARLSPEGSVLELTGVYNLTKTADADEGMPVIQGSRVAYVISVDGHPEAVHVLDFDGHDPHAYEELSSFQRWQLAISDWQATGRKRGIKRTVFALVPAPARAELSFRPDGMLEVKTDANRVIILDPAHDSIVDGAAYARAAAEVVAKPPTFGPWMSDRLRAISWFGDEKNQTLKAIVFTGQEWLKNAKAKITGDTSEKDVAEDIGSLTGKPVAATFTDPEIGWPPKPLEPMMKPALAGEGQWISLDKDAFITPIPGVPSPFLTTFVRTDPAAQYTRVYVTLWDPRLVALHMEAGTVEPVSATGEAGTGRIPRTPEVMRHVVAGFNGGFQATHGEYGMQADGVLYLPPKPYAATVMELRDGTTAFGAWPRATEVPEEVLSFRQNMTALVQNDKYNPWGRTWWGGVPPGWHDAIHTTRSGLCITKENFVAYFWGNDIGPEPLGRAMLAARCAFGIHLDMNPGLAGFEFYNMQPASTFQPLGRPLQSDWEYEGSLKDMPDFKFRSRRMVKSMGHILFPRYIHRDGRDFFYLTTRSVLPGPPIGGVGGAGSSGEGEGGVWRVKGLPQHGYPYAIATTSVRLGPDGSDKRARVLKIDPRAVRFDGSAAPANADAGADASQVVVSFGRPAVAARTAKGASAGSPPAEMLHAGAGDRKLYVGPNDFAIEKAAPANAVPIVDLFAANAPASAEARGAVGISDEDGMLVWIELLPETRADASTAEAMSKLLERLGCSSRALVAGNVHAFLGGALDIGGEPTAIGQVTARLVRTPAPAAHMMFNPTETVPASVWAPLQQQRVKWRPTLAPPEKPAGSASASSSGSPPAPAPPPRK</sequence>
<gene>
    <name evidence="2" type="ORF">AKJ09_08827</name>
</gene>